<gene>
    <name evidence="10 13" type="primary">murG</name>
    <name evidence="13" type="ORF">SULYE_0151</name>
</gene>
<keyword evidence="2 10" id="KW-0132">Cell division</keyword>
<dbReference type="Gene3D" id="3.40.50.2000">
    <property type="entry name" value="Glycogen Phosphorylase B"/>
    <property type="match status" value="2"/>
</dbReference>
<comment type="subcellular location">
    <subcellularLocation>
        <location evidence="10">Cell membrane</location>
        <topology evidence="10">Peripheral membrane protein</topology>
        <orientation evidence="10">Cytoplasmic side</orientation>
    </subcellularLocation>
</comment>
<sequence>MKKVFISGGGTGGHFYPALSVAENLKEKGFNITYIGTTNGIESKKDFPADEKILYPMRAVRGKSIIGKIQGVFSLLSTTFKVYKQIKKEKPDFSICFGGYTSIPLGLASFLARVPLYIHEQNSIPSYSNKILSYFAKKVFITFELTSKYFNRKKTILTGMPLRKNIIERAKNYVYKPNQTKTVLVVGGSQGAKKLSDSTISLASEMKDIKFILIKGKWQVEVPNLENLTVYEYVDNMEDLYTSADVVISRSGSSSVNEILCFGKYAIFIPFPYAASNHQYYNVKWLKDLGLCELIEEKDLSKEVLKRALEDTFNKDLESLSKKIKEYAIFDSDEKIVENILNDFKND</sequence>
<name>C4FHX2_9AQUI</name>
<dbReference type="GO" id="GO:0009252">
    <property type="term" value="P:peptidoglycan biosynthetic process"/>
    <property type="evidence" value="ECO:0007669"/>
    <property type="project" value="UniProtKB-UniRule"/>
</dbReference>
<proteinExistence type="inferred from homology"/>
<keyword evidence="5 10" id="KW-0133">Cell shape</keyword>
<feature type="binding site" evidence="10">
    <location>
        <position position="279"/>
    </location>
    <ligand>
        <name>UDP-N-acetyl-alpha-D-glucosamine</name>
        <dbReference type="ChEBI" id="CHEBI:57705"/>
    </ligand>
</feature>
<reference evidence="13 14" key="1">
    <citation type="submission" date="2009-04" db="EMBL/GenBank/DDBJ databases">
        <authorList>
            <person name="Reysenbach A.-L."/>
            <person name="Heidelberg J.F."/>
            <person name="Nelson W.C."/>
        </authorList>
    </citation>
    <scope>NUCLEOTIDE SEQUENCE [LARGE SCALE GENOMIC DNA]</scope>
    <source>
        <strain evidence="13 14">SS-5</strain>
    </source>
</reference>
<evidence type="ECO:0000256" key="7">
    <source>
        <dbReference type="ARBA" id="ARBA00023136"/>
    </source>
</evidence>
<protein>
    <recommendedName>
        <fullName evidence="10">UDP-N-acetylglucosamine--N-acetylmuramyl-(pentapeptide) pyrophosphoryl-undecaprenol N-acetylglucosamine transferase</fullName>
        <ecNumber evidence="10">2.4.1.227</ecNumber>
    </recommendedName>
    <alternativeName>
        <fullName evidence="10">Undecaprenyl-PP-MurNAc-pentapeptide-UDPGlcNAc GlcNAc transferase</fullName>
    </alternativeName>
</protein>
<feature type="domain" description="Glycosyltransferase family 28 N-terminal" evidence="11">
    <location>
        <begin position="4"/>
        <end position="141"/>
    </location>
</feature>
<dbReference type="PANTHER" id="PTHR21015:SF22">
    <property type="entry name" value="GLYCOSYLTRANSFERASE"/>
    <property type="match status" value="1"/>
</dbReference>
<evidence type="ECO:0000256" key="6">
    <source>
        <dbReference type="ARBA" id="ARBA00022984"/>
    </source>
</evidence>
<dbReference type="OrthoDB" id="9808936at2"/>
<comment type="function">
    <text evidence="10">Cell wall formation. Catalyzes the transfer of a GlcNAc subunit on undecaprenyl-pyrophosphoryl-MurNAc-pentapeptide (lipid intermediate I) to form undecaprenyl-pyrophosphoryl-MurNAc-(pentapeptide)GlcNAc (lipid intermediate II).</text>
</comment>
<dbReference type="GO" id="GO:0051301">
    <property type="term" value="P:cell division"/>
    <property type="evidence" value="ECO:0007669"/>
    <property type="project" value="UniProtKB-KW"/>
</dbReference>
<keyword evidence="14" id="KW-1185">Reference proteome</keyword>
<evidence type="ECO:0000313" key="13">
    <source>
        <dbReference type="EMBL" id="EEP61310.1"/>
    </source>
</evidence>
<dbReference type="EC" id="2.4.1.227" evidence="10"/>
<dbReference type="GO" id="GO:0071555">
    <property type="term" value="P:cell wall organization"/>
    <property type="evidence" value="ECO:0007669"/>
    <property type="project" value="UniProtKB-KW"/>
</dbReference>
<dbReference type="EMBL" id="ABZS01000009">
    <property type="protein sequence ID" value="EEP61310.1"/>
    <property type="molecule type" value="Genomic_DNA"/>
</dbReference>
<comment type="similarity">
    <text evidence="10">Belongs to the glycosyltransferase 28 family. MurG subfamily.</text>
</comment>
<dbReference type="CDD" id="cd03785">
    <property type="entry name" value="GT28_MurG"/>
    <property type="match status" value="1"/>
</dbReference>
<comment type="caution">
    <text evidence="10">Lacks conserved residue(s) required for the propagation of feature annotation.</text>
</comment>
<evidence type="ECO:0000256" key="8">
    <source>
        <dbReference type="ARBA" id="ARBA00023306"/>
    </source>
</evidence>
<feature type="binding site" evidence="10">
    <location>
        <position position="163"/>
    </location>
    <ligand>
        <name>UDP-N-acetyl-alpha-D-glucosamine</name>
        <dbReference type="ChEBI" id="CHEBI:57705"/>
    </ligand>
</feature>
<keyword evidence="4 10" id="KW-0808">Transferase</keyword>
<dbReference type="Pfam" id="PF03033">
    <property type="entry name" value="Glyco_transf_28"/>
    <property type="match status" value="1"/>
</dbReference>
<dbReference type="GO" id="GO:0005975">
    <property type="term" value="P:carbohydrate metabolic process"/>
    <property type="evidence" value="ECO:0007669"/>
    <property type="project" value="InterPro"/>
</dbReference>
<dbReference type="InterPro" id="IPR004276">
    <property type="entry name" value="GlycoTrans_28_N"/>
</dbReference>
<keyword evidence="3 10" id="KW-0328">Glycosyltransferase</keyword>
<dbReference type="RefSeq" id="WP_007545572.1">
    <property type="nucleotide sequence ID" value="NZ_ABZS01000009.1"/>
</dbReference>
<evidence type="ECO:0000259" key="12">
    <source>
        <dbReference type="Pfam" id="PF04101"/>
    </source>
</evidence>
<dbReference type="UniPathway" id="UPA00219"/>
<evidence type="ECO:0000256" key="1">
    <source>
        <dbReference type="ARBA" id="ARBA00022475"/>
    </source>
</evidence>
<evidence type="ECO:0000256" key="5">
    <source>
        <dbReference type="ARBA" id="ARBA00022960"/>
    </source>
</evidence>
<dbReference type="GO" id="GO:0008360">
    <property type="term" value="P:regulation of cell shape"/>
    <property type="evidence" value="ECO:0007669"/>
    <property type="project" value="UniProtKB-KW"/>
</dbReference>
<feature type="domain" description="Glycosyl transferase family 28 C-terminal" evidence="12">
    <location>
        <begin position="182"/>
        <end position="325"/>
    </location>
</feature>
<dbReference type="Proteomes" id="UP000005540">
    <property type="component" value="Unassembled WGS sequence"/>
</dbReference>
<dbReference type="GO" id="GO:0051991">
    <property type="term" value="F:UDP-N-acetyl-D-glucosamine:N-acetylmuramoyl-L-alanyl-D-glutamyl-meso-2,6-diaminopimelyl-D-alanyl-D-alanine-diphosphoundecaprenol 4-beta-N-acetylglucosaminlytransferase activity"/>
    <property type="evidence" value="ECO:0007669"/>
    <property type="project" value="RHEA"/>
</dbReference>
<keyword evidence="9 10" id="KW-0961">Cell wall biogenesis/degradation</keyword>
<dbReference type="GO" id="GO:0050511">
    <property type="term" value="F:undecaprenyldiphospho-muramoylpentapeptide beta-N-acetylglucosaminyltransferase activity"/>
    <property type="evidence" value="ECO:0007669"/>
    <property type="project" value="UniProtKB-UniRule"/>
</dbReference>
<keyword evidence="8 10" id="KW-0131">Cell cycle</keyword>
<organism evidence="13 14">
    <name type="scientific">Sulfurihydrogenibium yellowstonense SS-5</name>
    <dbReference type="NCBI Taxonomy" id="432331"/>
    <lineage>
        <taxon>Bacteria</taxon>
        <taxon>Pseudomonadati</taxon>
        <taxon>Aquificota</taxon>
        <taxon>Aquificia</taxon>
        <taxon>Aquificales</taxon>
        <taxon>Hydrogenothermaceae</taxon>
        <taxon>Sulfurihydrogenibium</taxon>
    </lineage>
</organism>
<evidence type="ECO:0000256" key="4">
    <source>
        <dbReference type="ARBA" id="ARBA00022679"/>
    </source>
</evidence>
<evidence type="ECO:0000256" key="10">
    <source>
        <dbReference type="HAMAP-Rule" id="MF_00033"/>
    </source>
</evidence>
<comment type="catalytic activity">
    <reaction evidence="10">
        <text>di-trans,octa-cis-undecaprenyl diphospho-N-acetyl-alpha-D-muramoyl-L-alanyl-D-glutamyl-meso-2,6-diaminopimeloyl-D-alanyl-D-alanine + UDP-N-acetyl-alpha-D-glucosamine = di-trans,octa-cis-undecaprenyl diphospho-[N-acetyl-alpha-D-glucosaminyl-(1-&gt;4)]-N-acetyl-alpha-D-muramoyl-L-alanyl-D-glutamyl-meso-2,6-diaminopimeloyl-D-alanyl-D-alanine + UDP + H(+)</text>
        <dbReference type="Rhea" id="RHEA:31227"/>
        <dbReference type="ChEBI" id="CHEBI:15378"/>
        <dbReference type="ChEBI" id="CHEBI:57705"/>
        <dbReference type="ChEBI" id="CHEBI:58223"/>
        <dbReference type="ChEBI" id="CHEBI:61387"/>
        <dbReference type="ChEBI" id="CHEBI:61388"/>
        <dbReference type="EC" id="2.4.1.227"/>
    </reaction>
</comment>
<evidence type="ECO:0000259" key="11">
    <source>
        <dbReference type="Pfam" id="PF03033"/>
    </source>
</evidence>
<keyword evidence="6 10" id="KW-0573">Peptidoglycan synthesis</keyword>
<dbReference type="NCBIfam" id="TIGR01133">
    <property type="entry name" value="murG"/>
    <property type="match status" value="1"/>
</dbReference>
<dbReference type="Pfam" id="PF04101">
    <property type="entry name" value="Glyco_tran_28_C"/>
    <property type="match status" value="1"/>
</dbReference>
<dbReference type="PANTHER" id="PTHR21015">
    <property type="entry name" value="UDP-N-ACETYLGLUCOSAMINE--N-ACETYLMURAMYL-(PENTAPEPTIDE) PYROPHOSPHORYL-UNDECAPRENOL N-ACETYLGLUCOSAMINE TRANSFERASE 1"/>
    <property type="match status" value="1"/>
</dbReference>
<dbReference type="AlphaFoldDB" id="C4FHX2"/>
<feature type="binding site" evidence="10">
    <location>
        <begin position="11"/>
        <end position="13"/>
    </location>
    <ligand>
        <name>UDP-N-acetyl-alpha-D-glucosamine</name>
        <dbReference type="ChEBI" id="CHEBI:57705"/>
    </ligand>
</feature>
<feature type="binding site" evidence="10">
    <location>
        <position position="122"/>
    </location>
    <ligand>
        <name>UDP-N-acetyl-alpha-D-glucosamine</name>
        <dbReference type="ChEBI" id="CHEBI:57705"/>
    </ligand>
</feature>
<evidence type="ECO:0000256" key="2">
    <source>
        <dbReference type="ARBA" id="ARBA00022618"/>
    </source>
</evidence>
<keyword evidence="7 10" id="KW-0472">Membrane</keyword>
<feature type="binding site" evidence="10">
    <location>
        <position position="189"/>
    </location>
    <ligand>
        <name>UDP-N-acetyl-alpha-D-glucosamine</name>
        <dbReference type="ChEBI" id="CHEBI:57705"/>
    </ligand>
</feature>
<evidence type="ECO:0000256" key="3">
    <source>
        <dbReference type="ARBA" id="ARBA00022676"/>
    </source>
</evidence>
<dbReference type="SUPFAM" id="SSF53756">
    <property type="entry name" value="UDP-Glycosyltransferase/glycogen phosphorylase"/>
    <property type="match status" value="1"/>
</dbReference>
<comment type="caution">
    <text evidence="13">The sequence shown here is derived from an EMBL/GenBank/DDBJ whole genome shotgun (WGS) entry which is preliminary data.</text>
</comment>
<accession>C4FHX2</accession>
<dbReference type="InterPro" id="IPR006009">
    <property type="entry name" value="GlcNAc_MurG"/>
</dbReference>
<comment type="pathway">
    <text evidence="10">Cell wall biogenesis; peptidoglycan biosynthesis.</text>
</comment>
<evidence type="ECO:0000256" key="9">
    <source>
        <dbReference type="ARBA" id="ARBA00023316"/>
    </source>
</evidence>
<dbReference type="HAMAP" id="MF_00033">
    <property type="entry name" value="MurG"/>
    <property type="match status" value="1"/>
</dbReference>
<dbReference type="GO" id="GO:0005886">
    <property type="term" value="C:plasma membrane"/>
    <property type="evidence" value="ECO:0007669"/>
    <property type="project" value="UniProtKB-SubCell"/>
</dbReference>
<keyword evidence="1 10" id="KW-1003">Cell membrane</keyword>
<evidence type="ECO:0000313" key="14">
    <source>
        <dbReference type="Proteomes" id="UP000005540"/>
    </source>
</evidence>
<dbReference type="InterPro" id="IPR007235">
    <property type="entry name" value="Glyco_trans_28_C"/>
</dbReference>